<dbReference type="AlphaFoldDB" id="A0A1W9ZZS0"/>
<feature type="transmembrane region" description="Helical" evidence="1">
    <location>
        <begin position="176"/>
        <end position="195"/>
    </location>
</feature>
<keyword evidence="1" id="KW-1133">Transmembrane helix</keyword>
<protein>
    <recommendedName>
        <fullName evidence="2">Pyrrolo-quinoline quinone repeat domain-containing protein</fullName>
    </recommendedName>
</protein>
<dbReference type="Pfam" id="PF13360">
    <property type="entry name" value="PQQ_2"/>
    <property type="match status" value="1"/>
</dbReference>
<dbReference type="Proteomes" id="UP000192448">
    <property type="component" value="Unassembled WGS sequence"/>
</dbReference>
<evidence type="ECO:0000313" key="3">
    <source>
        <dbReference type="EMBL" id="ORA23214.1"/>
    </source>
</evidence>
<accession>A0A1W9ZZS0</accession>
<evidence type="ECO:0000256" key="1">
    <source>
        <dbReference type="SAM" id="Phobius"/>
    </source>
</evidence>
<evidence type="ECO:0000313" key="4">
    <source>
        <dbReference type="Proteomes" id="UP000192448"/>
    </source>
</evidence>
<dbReference type="InterPro" id="IPR015943">
    <property type="entry name" value="WD40/YVTN_repeat-like_dom_sf"/>
</dbReference>
<feature type="domain" description="Pyrrolo-quinoline quinone repeat" evidence="2">
    <location>
        <begin position="244"/>
        <end position="370"/>
    </location>
</feature>
<keyword evidence="4" id="KW-1185">Reference proteome</keyword>
<dbReference type="Gene3D" id="2.130.10.10">
    <property type="entry name" value="YVTN repeat-like/Quinoprotein amine dehydrogenase"/>
    <property type="match status" value="1"/>
</dbReference>
<dbReference type="InterPro" id="IPR011047">
    <property type="entry name" value="Quinoprotein_ADH-like_sf"/>
</dbReference>
<proteinExistence type="predicted"/>
<reference evidence="3 4" key="1">
    <citation type="submission" date="2017-02" db="EMBL/GenBank/DDBJ databases">
        <title>The new phylogeny of genus Mycobacterium.</title>
        <authorList>
            <person name="Tortoli E."/>
            <person name="Trovato A."/>
            <person name="Cirillo D.M."/>
        </authorList>
    </citation>
    <scope>NUCLEOTIDE SEQUENCE [LARGE SCALE GENOMIC DNA]</scope>
    <source>
        <strain evidence="3 4">RW6</strain>
    </source>
</reference>
<keyword evidence="1" id="KW-0812">Transmembrane</keyword>
<evidence type="ECO:0000259" key="2">
    <source>
        <dbReference type="Pfam" id="PF13360"/>
    </source>
</evidence>
<comment type="caution">
    <text evidence="3">The sequence shown here is derived from an EMBL/GenBank/DDBJ whole genome shotgun (WGS) entry which is preliminary data.</text>
</comment>
<sequence length="601" mass="62801">MTAGSQTPQRRSTPRSFVLVGVTVGLMVAAALCLVVAWRRLNASSFPGEEPGALVYRTTVVVVLAAVIVVAYLGLGRLYRRSTDRMARFLAATSSVPAAVAVGGLIALHRGTSAELFRAVAYAQSQSNGPVLTAAAREAWWLACLAVAAVALRAAVGHLSPPASAERMFTWSSDHIASMVLATAMASVLVVPVVLAGSNSPPHPVGPTLSVAQQAHTADRVEPEPIPSNVVGEVAYRVEGVPYDARVAAAGPGFVTVVDGDDKTSSRLIGYDGATGRQRWFYQFADPKITSWTVTGTGAASVVVVSASHAVLGFDATTGELLWHHDRDRTDEVWLQASTAVVLATQSGPSSTVRTALAARTGETLWTDATPEVCGGRWLLGEDAVLVPACDPGQPDVAARLMDPHTGRQRGEVRLPALGIDADELRRTFGDVSVKETHGSTGLLEIRRVQPTLTHNYVAVDLQTGGLLATAPPDHDGYLLDSRSMVLFGAGDTKSGWAGSILDVHSGVTVPIGLYTRGTGDWDVHPQVISIGAGWVTSLSTLTEADKKPGEPSMSPLRALDSTGALRILPSPCAPESEPALGALAPGALLARCGDQVVGVR</sequence>
<feature type="transmembrane region" description="Helical" evidence="1">
    <location>
        <begin position="17"/>
        <end position="38"/>
    </location>
</feature>
<dbReference type="SUPFAM" id="SSF50998">
    <property type="entry name" value="Quinoprotein alcohol dehydrogenase-like"/>
    <property type="match status" value="1"/>
</dbReference>
<dbReference type="InterPro" id="IPR002372">
    <property type="entry name" value="PQQ_rpt_dom"/>
</dbReference>
<gene>
    <name evidence="3" type="ORF">BST13_35500</name>
</gene>
<feature type="transmembrane region" description="Helical" evidence="1">
    <location>
        <begin position="87"/>
        <end position="108"/>
    </location>
</feature>
<keyword evidence="1" id="KW-0472">Membrane</keyword>
<feature type="transmembrane region" description="Helical" evidence="1">
    <location>
        <begin position="139"/>
        <end position="156"/>
    </location>
</feature>
<organism evidence="3 4">
    <name type="scientific">Mycobacterium aquaticum</name>
    <dbReference type="NCBI Taxonomy" id="1927124"/>
    <lineage>
        <taxon>Bacteria</taxon>
        <taxon>Bacillati</taxon>
        <taxon>Actinomycetota</taxon>
        <taxon>Actinomycetes</taxon>
        <taxon>Mycobacteriales</taxon>
        <taxon>Mycobacteriaceae</taxon>
        <taxon>Mycobacterium</taxon>
    </lineage>
</organism>
<dbReference type="EMBL" id="MVHF01000063">
    <property type="protein sequence ID" value="ORA23214.1"/>
    <property type="molecule type" value="Genomic_DNA"/>
</dbReference>
<feature type="transmembrane region" description="Helical" evidence="1">
    <location>
        <begin position="54"/>
        <end position="75"/>
    </location>
</feature>
<name>A0A1W9ZZS0_9MYCO</name>